<comment type="caution">
    <text evidence="1">The sequence shown here is derived from an EMBL/GenBank/DDBJ whole genome shotgun (WGS) entry which is preliminary data.</text>
</comment>
<reference evidence="1 2" key="1">
    <citation type="submission" date="2018-08" db="EMBL/GenBank/DDBJ databases">
        <title>Genomic Encyclopedia of Type Strains, Phase IV (KMG-IV): sequencing the most valuable type-strain genomes for metagenomic binning, comparative biology and taxonomic classification.</title>
        <authorList>
            <person name="Goeker M."/>
        </authorList>
    </citation>
    <scope>NUCLEOTIDE SEQUENCE [LARGE SCALE GENOMIC DNA]</scope>
    <source>
        <strain evidence="1 2">DSM 18841</strain>
    </source>
</reference>
<proteinExistence type="predicted"/>
<evidence type="ECO:0000313" key="1">
    <source>
        <dbReference type="EMBL" id="REH52289.1"/>
    </source>
</evidence>
<dbReference type="RefSeq" id="WP_115900655.1">
    <property type="nucleotide sequence ID" value="NZ_QUNS01000003.1"/>
</dbReference>
<protein>
    <submittedName>
        <fullName evidence="1">Uncharacterized protein</fullName>
    </submittedName>
</protein>
<dbReference type="OrthoDB" id="1189899at2"/>
<dbReference type="EMBL" id="QUNS01000003">
    <property type="protein sequence ID" value="REH52289.1"/>
    <property type="molecule type" value="Genomic_DNA"/>
</dbReference>
<organism evidence="1 2">
    <name type="scientific">Tenacibaculum gallaicum</name>
    <dbReference type="NCBI Taxonomy" id="561505"/>
    <lineage>
        <taxon>Bacteria</taxon>
        <taxon>Pseudomonadati</taxon>
        <taxon>Bacteroidota</taxon>
        <taxon>Flavobacteriia</taxon>
        <taxon>Flavobacteriales</taxon>
        <taxon>Flavobacteriaceae</taxon>
        <taxon>Tenacibaculum</taxon>
    </lineage>
</organism>
<keyword evidence="2" id="KW-1185">Reference proteome</keyword>
<dbReference type="Proteomes" id="UP000256884">
    <property type="component" value="Unassembled WGS sequence"/>
</dbReference>
<name>A0A3E0I0P5_9FLAO</name>
<gene>
    <name evidence="1" type="ORF">C7448_10321</name>
</gene>
<evidence type="ECO:0000313" key="2">
    <source>
        <dbReference type="Proteomes" id="UP000256884"/>
    </source>
</evidence>
<dbReference type="AlphaFoldDB" id="A0A3E0I0P5"/>
<sequence>MLKKILKLSGVLELNTLNQKEIKGGTNENNEIYPYLCWDSAVGTSDNYQSSIDVSGDGIVCTPNVIDSQGTPIKAG</sequence>
<accession>A0A3E0I0P5</accession>